<dbReference type="OrthoDB" id="8775810at2759"/>
<keyword evidence="4" id="KW-1185">Reference proteome</keyword>
<comment type="caution">
    <text evidence="3">The sequence shown here is derived from an EMBL/GenBank/DDBJ whole genome shotgun (WGS) entry which is preliminary data.</text>
</comment>
<dbReference type="Proteomes" id="UP000243579">
    <property type="component" value="Unassembled WGS sequence"/>
</dbReference>
<evidence type="ECO:0000256" key="1">
    <source>
        <dbReference type="ARBA" id="ARBA00007129"/>
    </source>
</evidence>
<dbReference type="AlphaFoldDB" id="A0A1V9Z9A3"/>
<protein>
    <recommendedName>
        <fullName evidence="2">Tubby C-terminal domain-containing protein</fullName>
    </recommendedName>
</protein>
<evidence type="ECO:0000313" key="4">
    <source>
        <dbReference type="Proteomes" id="UP000243579"/>
    </source>
</evidence>
<evidence type="ECO:0000313" key="3">
    <source>
        <dbReference type="EMBL" id="OQR94521.1"/>
    </source>
</evidence>
<gene>
    <name evidence="3" type="ORF">ACHHYP_01261</name>
</gene>
<dbReference type="PANTHER" id="PTHR16517">
    <property type="entry name" value="TUBBY-RELATED"/>
    <property type="match status" value="1"/>
</dbReference>
<dbReference type="SUPFAM" id="SSF54518">
    <property type="entry name" value="Tubby C-terminal domain-like"/>
    <property type="match status" value="1"/>
</dbReference>
<organism evidence="3 4">
    <name type="scientific">Achlya hypogyna</name>
    <name type="common">Oomycete</name>
    <name type="synonym">Protoachlya hypogyna</name>
    <dbReference type="NCBI Taxonomy" id="1202772"/>
    <lineage>
        <taxon>Eukaryota</taxon>
        <taxon>Sar</taxon>
        <taxon>Stramenopiles</taxon>
        <taxon>Oomycota</taxon>
        <taxon>Saprolegniomycetes</taxon>
        <taxon>Saprolegniales</taxon>
        <taxon>Achlyaceae</taxon>
        <taxon>Achlya</taxon>
    </lineage>
</organism>
<dbReference type="InterPro" id="IPR000007">
    <property type="entry name" value="Tubby_C"/>
</dbReference>
<reference evidence="3 4" key="1">
    <citation type="journal article" date="2014" name="Genome Biol. Evol.">
        <title>The secreted proteins of Achlya hypogyna and Thraustotheca clavata identify the ancestral oomycete secretome and reveal gene acquisitions by horizontal gene transfer.</title>
        <authorList>
            <person name="Misner I."/>
            <person name="Blouin N."/>
            <person name="Leonard G."/>
            <person name="Richards T.A."/>
            <person name="Lane C.E."/>
        </authorList>
    </citation>
    <scope>NUCLEOTIDE SEQUENCE [LARGE SCALE GENOMIC DNA]</scope>
    <source>
        <strain evidence="3 4">ATCC 48635</strain>
    </source>
</reference>
<dbReference type="InterPro" id="IPR025659">
    <property type="entry name" value="Tubby-like_C"/>
</dbReference>
<dbReference type="Gene3D" id="3.20.90.10">
    <property type="entry name" value="Tubby Protein, Chain A"/>
    <property type="match status" value="1"/>
</dbReference>
<proteinExistence type="inferred from homology"/>
<dbReference type="Pfam" id="PF01167">
    <property type="entry name" value="Tub"/>
    <property type="match status" value="1"/>
</dbReference>
<dbReference type="EMBL" id="JNBR01000361">
    <property type="protein sequence ID" value="OQR94521.1"/>
    <property type="molecule type" value="Genomic_DNA"/>
</dbReference>
<name>A0A1V9Z9A3_ACHHY</name>
<evidence type="ECO:0000259" key="2">
    <source>
        <dbReference type="Pfam" id="PF01167"/>
    </source>
</evidence>
<feature type="domain" description="Tubby C-terminal" evidence="2">
    <location>
        <begin position="42"/>
        <end position="119"/>
    </location>
</feature>
<dbReference type="PANTHER" id="PTHR16517:SF7">
    <property type="entry name" value="PROTEIN KING TUBBY"/>
    <property type="match status" value="1"/>
</dbReference>
<sequence length="125" mass="13716">MLGTTDGAAYACRPEEGDAITIDYLATFGQTPRRMHVAIADVALHNKQPMWMASRQAFCLDFQGRVRVASVKNFVLSVHGRDTAMVFGRTHERHSYVLDYGPPLAAVHAFAIALSSLDTKCFAVS</sequence>
<dbReference type="STRING" id="1202772.A0A1V9Z9A3"/>
<accession>A0A1V9Z9A3</accession>
<comment type="similarity">
    <text evidence="1">Belongs to the TUB family.</text>
</comment>